<accession>A0AAV1AQU0</accession>
<dbReference type="EMBL" id="OX451740">
    <property type="protein sequence ID" value="CAI8612901.1"/>
    <property type="molecule type" value="Genomic_DNA"/>
</dbReference>
<protein>
    <submittedName>
        <fullName evidence="1">Uncharacterized protein</fullName>
    </submittedName>
</protein>
<organism evidence="1 2">
    <name type="scientific">Vicia faba</name>
    <name type="common">Broad bean</name>
    <name type="synonym">Faba vulgaris</name>
    <dbReference type="NCBI Taxonomy" id="3906"/>
    <lineage>
        <taxon>Eukaryota</taxon>
        <taxon>Viridiplantae</taxon>
        <taxon>Streptophyta</taxon>
        <taxon>Embryophyta</taxon>
        <taxon>Tracheophyta</taxon>
        <taxon>Spermatophyta</taxon>
        <taxon>Magnoliopsida</taxon>
        <taxon>eudicotyledons</taxon>
        <taxon>Gunneridae</taxon>
        <taxon>Pentapetalae</taxon>
        <taxon>rosids</taxon>
        <taxon>fabids</taxon>
        <taxon>Fabales</taxon>
        <taxon>Fabaceae</taxon>
        <taxon>Papilionoideae</taxon>
        <taxon>50 kb inversion clade</taxon>
        <taxon>NPAAA clade</taxon>
        <taxon>Hologalegina</taxon>
        <taxon>IRL clade</taxon>
        <taxon>Fabeae</taxon>
        <taxon>Vicia</taxon>
    </lineage>
</organism>
<evidence type="ECO:0000313" key="1">
    <source>
        <dbReference type="EMBL" id="CAI8612901.1"/>
    </source>
</evidence>
<dbReference type="Proteomes" id="UP001157006">
    <property type="component" value="Chromosome 5"/>
</dbReference>
<dbReference type="AlphaFoldDB" id="A0AAV1AQU0"/>
<gene>
    <name evidence="1" type="ORF">VFH_V056560</name>
</gene>
<proteinExistence type="predicted"/>
<keyword evidence="2" id="KW-1185">Reference proteome</keyword>
<reference evidence="1 2" key="1">
    <citation type="submission" date="2023-01" db="EMBL/GenBank/DDBJ databases">
        <authorList>
            <person name="Kreplak J."/>
        </authorList>
    </citation>
    <scope>NUCLEOTIDE SEQUENCE [LARGE SCALE GENOMIC DNA]</scope>
</reference>
<evidence type="ECO:0000313" key="2">
    <source>
        <dbReference type="Proteomes" id="UP001157006"/>
    </source>
</evidence>
<name>A0AAV1AQU0_VICFA</name>
<sequence>MESRAATTRRLGCKDGWSEITVIGSFIRDFGLRWKKAETDFFVGDFLCLLNKDFEVFVYDLLGQFWTAKIWTIQHIYAEENRAATTGLAVFFRVSIWIGIAGFYGQQDSSFDRSCCNFNQGFETVCVLNIRLP</sequence>